<dbReference type="Gene3D" id="1.10.260.40">
    <property type="entry name" value="lambda repressor-like DNA-binding domains"/>
    <property type="match status" value="1"/>
</dbReference>
<dbReference type="PROSITE" id="PS51936">
    <property type="entry name" value="POU_4"/>
    <property type="match status" value="1"/>
</dbReference>
<evidence type="ECO:0000259" key="12">
    <source>
        <dbReference type="PROSITE" id="PS51936"/>
    </source>
</evidence>
<feature type="domain" description="C2H2-type" evidence="11">
    <location>
        <begin position="328"/>
        <end position="355"/>
    </location>
</feature>
<keyword evidence="2" id="KW-0479">Metal-binding</keyword>
<dbReference type="EMBL" id="JARQWQ010000016">
    <property type="protein sequence ID" value="KAK2566552.1"/>
    <property type="molecule type" value="Genomic_DNA"/>
</dbReference>
<accession>A0AAD9VA48</accession>
<dbReference type="InterPro" id="IPR044869">
    <property type="entry name" value="HNF-1_POU"/>
</dbReference>
<organism evidence="13 14">
    <name type="scientific">Acropora cervicornis</name>
    <name type="common">Staghorn coral</name>
    <dbReference type="NCBI Taxonomy" id="6130"/>
    <lineage>
        <taxon>Eukaryota</taxon>
        <taxon>Metazoa</taxon>
        <taxon>Cnidaria</taxon>
        <taxon>Anthozoa</taxon>
        <taxon>Hexacorallia</taxon>
        <taxon>Scleractinia</taxon>
        <taxon>Astrocoeniina</taxon>
        <taxon>Acroporidae</taxon>
        <taxon>Acropora</taxon>
    </lineage>
</organism>
<feature type="domain" description="C2H2-type" evidence="11">
    <location>
        <begin position="356"/>
        <end position="383"/>
    </location>
</feature>
<feature type="domain" description="C2H2-type" evidence="11">
    <location>
        <begin position="269"/>
        <end position="296"/>
    </location>
</feature>
<evidence type="ECO:0000256" key="10">
    <source>
        <dbReference type="SAM" id="MobiDB-lite"/>
    </source>
</evidence>
<evidence type="ECO:0000313" key="14">
    <source>
        <dbReference type="Proteomes" id="UP001249851"/>
    </source>
</evidence>
<protein>
    <submittedName>
        <fullName evidence="13">Zinc finger protein 333</fullName>
    </submittedName>
</protein>
<proteinExistence type="predicted"/>
<dbReference type="PANTHER" id="PTHR10032:SF272">
    <property type="entry name" value="OVO-LIKE ZINC FINGER 1A-RELATED"/>
    <property type="match status" value="1"/>
</dbReference>
<dbReference type="GO" id="GO:0009913">
    <property type="term" value="P:epidermal cell differentiation"/>
    <property type="evidence" value="ECO:0007669"/>
    <property type="project" value="TreeGrafter"/>
</dbReference>
<keyword evidence="4 8" id="KW-0863">Zinc-finger</keyword>
<dbReference type="GO" id="GO:0005634">
    <property type="term" value="C:nucleus"/>
    <property type="evidence" value="ECO:0007669"/>
    <property type="project" value="UniProtKB-SubCell"/>
</dbReference>
<dbReference type="FunFam" id="3.30.160.60:FF:001009">
    <property type="entry name" value="Zinc finger protein 26"/>
    <property type="match status" value="1"/>
</dbReference>
<dbReference type="PROSITE" id="PS00028">
    <property type="entry name" value="ZINC_FINGER_C2H2_1"/>
    <property type="match status" value="4"/>
</dbReference>
<dbReference type="AlphaFoldDB" id="A0AAD9VA48"/>
<dbReference type="SMART" id="SM00355">
    <property type="entry name" value="ZnF_C2H2"/>
    <property type="match status" value="5"/>
</dbReference>
<evidence type="ECO:0000256" key="6">
    <source>
        <dbReference type="ARBA" id="ARBA00023125"/>
    </source>
</evidence>
<feature type="domain" description="POU-specific atypical" evidence="12">
    <location>
        <begin position="175"/>
        <end position="270"/>
    </location>
</feature>
<sequence length="424" mass="48980">MPKSFLVKKTSRIKRKHEEDTCEENEEGSNFGGEDRPNAINQDISSTGDVAIQCNLESGANPHVPHSISGGNQPTAFPALDTRGLHTLAELCLRRADYEFSTQNVDTDNKNTSNTGSLGTDFREPFKLHVSQKKRLVSDSVVPTLRKQQVGAKESAVEKCEDLKERRKEALRRASNASDEGSSRLHKLDDELEKMLQGKEEIIGREIRDFMENNKALENELVEETGVTEPELMKYLKESVHLKEDKRKNLFRWYLEKKLSRMESDDESYTCYKCGKIFAYESYLERHVKYVCPDKTGRTWKCSYCSKAFQYPCYLRRHMRSHTGESPYKCTQCSRAFVRSTDLQRHLRNHTGEKPYKCQECSRAFARSTDLKRHMRTHTGEKPYKCWQCSKAFSQSGSLQTHLHTHFKESLQIKGVIPDKNKRN</sequence>
<dbReference type="Pfam" id="PF00096">
    <property type="entry name" value="zf-C2H2"/>
    <property type="match status" value="3"/>
</dbReference>
<dbReference type="InterPro" id="IPR013087">
    <property type="entry name" value="Znf_C2H2_type"/>
</dbReference>
<dbReference type="GO" id="GO:0008270">
    <property type="term" value="F:zinc ion binding"/>
    <property type="evidence" value="ECO:0007669"/>
    <property type="project" value="UniProtKB-KW"/>
</dbReference>
<evidence type="ECO:0000256" key="4">
    <source>
        <dbReference type="ARBA" id="ARBA00022771"/>
    </source>
</evidence>
<evidence type="ECO:0000256" key="3">
    <source>
        <dbReference type="ARBA" id="ARBA00022737"/>
    </source>
</evidence>
<keyword evidence="7" id="KW-0539">Nucleus</keyword>
<evidence type="ECO:0000259" key="11">
    <source>
        <dbReference type="PROSITE" id="PS50157"/>
    </source>
</evidence>
<feature type="region of interest" description="Disordered" evidence="10">
    <location>
        <begin position="1"/>
        <end position="42"/>
    </location>
</feature>
<dbReference type="SUPFAM" id="SSF57667">
    <property type="entry name" value="beta-beta-alpha zinc fingers"/>
    <property type="match status" value="3"/>
</dbReference>
<reference evidence="13" key="1">
    <citation type="journal article" date="2023" name="G3 (Bethesda)">
        <title>Whole genome assembly and annotation of the endangered Caribbean coral Acropora cervicornis.</title>
        <authorList>
            <person name="Selwyn J.D."/>
            <person name="Vollmer S.V."/>
        </authorList>
    </citation>
    <scope>NUCLEOTIDE SEQUENCE</scope>
    <source>
        <strain evidence="13">K2</strain>
    </source>
</reference>
<evidence type="ECO:0000313" key="13">
    <source>
        <dbReference type="EMBL" id="KAK2566552.1"/>
    </source>
</evidence>
<dbReference type="InterPro" id="IPR010982">
    <property type="entry name" value="Lambda_DNA-bd_dom_sf"/>
</dbReference>
<dbReference type="GO" id="GO:0045893">
    <property type="term" value="P:positive regulation of DNA-templated transcription"/>
    <property type="evidence" value="ECO:0007669"/>
    <property type="project" value="InterPro"/>
</dbReference>
<keyword evidence="6" id="KW-0238">DNA-binding</keyword>
<dbReference type="Gene3D" id="3.30.160.60">
    <property type="entry name" value="Classic Zinc Finger"/>
    <property type="match status" value="4"/>
</dbReference>
<feature type="domain" description="C2H2-type" evidence="11">
    <location>
        <begin position="384"/>
        <end position="411"/>
    </location>
</feature>
<keyword evidence="5" id="KW-0862">Zinc</keyword>
<dbReference type="FunFam" id="3.30.160.60:FF:000774">
    <property type="entry name" value="Zinc finger protein"/>
    <property type="match status" value="1"/>
</dbReference>
<comment type="caution">
    <text evidence="13">The sequence shown here is derived from an EMBL/GenBank/DDBJ whole genome shotgun (WGS) entry which is preliminary data.</text>
</comment>
<dbReference type="GO" id="GO:0000981">
    <property type="term" value="F:DNA-binding transcription factor activity, RNA polymerase II-specific"/>
    <property type="evidence" value="ECO:0007669"/>
    <property type="project" value="TreeGrafter"/>
</dbReference>
<dbReference type="InterPro" id="IPR006899">
    <property type="entry name" value="HNF-1_N"/>
</dbReference>
<dbReference type="SUPFAM" id="SSF47413">
    <property type="entry name" value="lambda repressor-like DNA-binding domains"/>
    <property type="match status" value="1"/>
</dbReference>
<dbReference type="Pfam" id="PF04814">
    <property type="entry name" value="HNF-1_N"/>
    <property type="match status" value="1"/>
</dbReference>
<dbReference type="InterPro" id="IPR027756">
    <property type="entry name" value="Ovo-like"/>
</dbReference>
<feature type="coiled-coil region" evidence="9">
    <location>
        <begin position="153"/>
        <end position="180"/>
    </location>
</feature>
<dbReference type="PROSITE" id="PS50157">
    <property type="entry name" value="ZINC_FINGER_C2H2_2"/>
    <property type="match status" value="5"/>
</dbReference>
<dbReference type="Pfam" id="PF13465">
    <property type="entry name" value="zf-H2C2_2"/>
    <property type="match status" value="1"/>
</dbReference>
<dbReference type="InterPro" id="IPR036236">
    <property type="entry name" value="Znf_C2H2_sf"/>
</dbReference>
<evidence type="ECO:0000256" key="5">
    <source>
        <dbReference type="ARBA" id="ARBA00022833"/>
    </source>
</evidence>
<evidence type="ECO:0000256" key="9">
    <source>
        <dbReference type="SAM" id="Coils"/>
    </source>
</evidence>
<evidence type="ECO:0000256" key="8">
    <source>
        <dbReference type="PROSITE-ProRule" id="PRU00042"/>
    </source>
</evidence>
<name>A0AAD9VA48_ACRCE</name>
<keyword evidence="3" id="KW-0677">Repeat</keyword>
<keyword evidence="9" id="KW-0175">Coiled coil</keyword>
<dbReference type="PANTHER" id="PTHR10032">
    <property type="entry name" value="ZINC FINGER PROTEIN WITH KRAB AND SCAN DOMAINS"/>
    <property type="match status" value="1"/>
</dbReference>
<evidence type="ECO:0000256" key="1">
    <source>
        <dbReference type="ARBA" id="ARBA00004123"/>
    </source>
</evidence>
<dbReference type="FunFam" id="3.30.160.60:FF:000733">
    <property type="entry name" value="Zinc finger protein 236 variant"/>
    <property type="match status" value="1"/>
</dbReference>
<evidence type="ECO:0000256" key="7">
    <source>
        <dbReference type="ARBA" id="ARBA00023242"/>
    </source>
</evidence>
<dbReference type="GO" id="GO:0000978">
    <property type="term" value="F:RNA polymerase II cis-regulatory region sequence-specific DNA binding"/>
    <property type="evidence" value="ECO:0007669"/>
    <property type="project" value="TreeGrafter"/>
</dbReference>
<dbReference type="Proteomes" id="UP001249851">
    <property type="component" value="Unassembled WGS sequence"/>
</dbReference>
<feature type="domain" description="C2H2-type" evidence="11">
    <location>
        <begin position="300"/>
        <end position="327"/>
    </location>
</feature>
<evidence type="ECO:0000256" key="2">
    <source>
        <dbReference type="ARBA" id="ARBA00022723"/>
    </source>
</evidence>
<reference evidence="13" key="2">
    <citation type="journal article" date="2023" name="Science">
        <title>Genomic signatures of disease resistance in endangered staghorn corals.</title>
        <authorList>
            <person name="Vollmer S.V."/>
            <person name="Selwyn J.D."/>
            <person name="Despard B.A."/>
            <person name="Roesel C.L."/>
        </authorList>
    </citation>
    <scope>NUCLEOTIDE SEQUENCE</scope>
    <source>
        <strain evidence="13">K2</strain>
    </source>
</reference>
<keyword evidence="14" id="KW-1185">Reference proteome</keyword>
<comment type="subcellular location">
    <subcellularLocation>
        <location evidence="1">Nucleus</location>
    </subcellularLocation>
</comment>
<dbReference type="FunFam" id="3.30.160.60:FF:001498">
    <property type="entry name" value="Zinc finger protein 404"/>
    <property type="match status" value="1"/>
</dbReference>
<gene>
    <name evidence="13" type="ORF">P5673_009180</name>
</gene>